<organism evidence="2 3">
    <name type="scientific">Diplogelasinospora grovesii</name>
    <dbReference type="NCBI Taxonomy" id="303347"/>
    <lineage>
        <taxon>Eukaryota</taxon>
        <taxon>Fungi</taxon>
        <taxon>Dikarya</taxon>
        <taxon>Ascomycota</taxon>
        <taxon>Pezizomycotina</taxon>
        <taxon>Sordariomycetes</taxon>
        <taxon>Sordariomycetidae</taxon>
        <taxon>Sordariales</taxon>
        <taxon>Diplogelasinosporaceae</taxon>
        <taxon>Diplogelasinospora</taxon>
    </lineage>
</organism>
<evidence type="ECO:0000313" key="2">
    <source>
        <dbReference type="EMBL" id="KAK3938599.1"/>
    </source>
</evidence>
<feature type="compositionally biased region" description="Polar residues" evidence="1">
    <location>
        <begin position="33"/>
        <end position="43"/>
    </location>
</feature>
<sequence length="67" mass="6808">MDALKATLGNKMDQKAQPGDSVEGKADDAVNSGIDQAANSAGVPQQDDHAINDVTDSKVNSDIPGGN</sequence>
<dbReference type="Proteomes" id="UP001303473">
    <property type="component" value="Unassembled WGS sequence"/>
</dbReference>
<dbReference type="AlphaFoldDB" id="A0AAN6S2Y3"/>
<feature type="region of interest" description="Disordered" evidence="1">
    <location>
        <begin position="1"/>
        <end position="67"/>
    </location>
</feature>
<dbReference type="EMBL" id="MU853826">
    <property type="protein sequence ID" value="KAK3938599.1"/>
    <property type="molecule type" value="Genomic_DNA"/>
</dbReference>
<comment type="caution">
    <text evidence="2">The sequence shown here is derived from an EMBL/GenBank/DDBJ whole genome shotgun (WGS) entry which is preliminary data.</text>
</comment>
<protein>
    <submittedName>
        <fullName evidence="2">Uncharacterized protein</fullName>
    </submittedName>
</protein>
<reference evidence="3" key="1">
    <citation type="journal article" date="2023" name="Mol. Phylogenet. Evol.">
        <title>Genome-scale phylogeny and comparative genomics of the fungal order Sordariales.</title>
        <authorList>
            <person name="Hensen N."/>
            <person name="Bonometti L."/>
            <person name="Westerberg I."/>
            <person name="Brannstrom I.O."/>
            <person name="Guillou S."/>
            <person name="Cros-Aarteil S."/>
            <person name="Calhoun S."/>
            <person name="Haridas S."/>
            <person name="Kuo A."/>
            <person name="Mondo S."/>
            <person name="Pangilinan J."/>
            <person name="Riley R."/>
            <person name="LaButti K."/>
            <person name="Andreopoulos B."/>
            <person name="Lipzen A."/>
            <person name="Chen C."/>
            <person name="Yan M."/>
            <person name="Daum C."/>
            <person name="Ng V."/>
            <person name="Clum A."/>
            <person name="Steindorff A."/>
            <person name="Ohm R.A."/>
            <person name="Martin F."/>
            <person name="Silar P."/>
            <person name="Natvig D.O."/>
            <person name="Lalanne C."/>
            <person name="Gautier V."/>
            <person name="Ament-Velasquez S.L."/>
            <person name="Kruys A."/>
            <person name="Hutchinson M.I."/>
            <person name="Powell A.J."/>
            <person name="Barry K."/>
            <person name="Miller A.N."/>
            <person name="Grigoriev I.V."/>
            <person name="Debuchy R."/>
            <person name="Gladieux P."/>
            <person name="Hiltunen Thoren M."/>
            <person name="Johannesson H."/>
        </authorList>
    </citation>
    <scope>NUCLEOTIDE SEQUENCE [LARGE SCALE GENOMIC DNA]</scope>
    <source>
        <strain evidence="3">CBS 340.73</strain>
    </source>
</reference>
<name>A0AAN6S2Y3_9PEZI</name>
<evidence type="ECO:0000256" key="1">
    <source>
        <dbReference type="SAM" id="MobiDB-lite"/>
    </source>
</evidence>
<gene>
    <name evidence="2" type="ORF">QBC46DRAFT_162063</name>
</gene>
<evidence type="ECO:0000313" key="3">
    <source>
        <dbReference type="Proteomes" id="UP001303473"/>
    </source>
</evidence>
<accession>A0AAN6S2Y3</accession>
<proteinExistence type="predicted"/>
<keyword evidence="3" id="KW-1185">Reference proteome</keyword>